<organism evidence="2 3">
    <name type="scientific">Desulforapulum autotrophicum (strain ATCC 43914 / DSM 3382 / VKM B-1955 / HRM2)</name>
    <name type="common">Desulfobacterium autotrophicum</name>
    <dbReference type="NCBI Taxonomy" id="177437"/>
    <lineage>
        <taxon>Bacteria</taxon>
        <taxon>Pseudomonadati</taxon>
        <taxon>Thermodesulfobacteriota</taxon>
        <taxon>Desulfobacteria</taxon>
        <taxon>Desulfobacterales</taxon>
        <taxon>Desulfobacteraceae</taxon>
        <taxon>Desulforapulum</taxon>
    </lineage>
</organism>
<keyword evidence="3" id="KW-1185">Reference proteome</keyword>
<dbReference type="Pfam" id="PF03992">
    <property type="entry name" value="ABM"/>
    <property type="match status" value="1"/>
</dbReference>
<gene>
    <name evidence="2" type="ordered locus">HRM2_03780</name>
</gene>
<dbReference type="InterPro" id="IPR007138">
    <property type="entry name" value="ABM_dom"/>
</dbReference>
<dbReference type="STRING" id="177437.HRM2_03780"/>
<dbReference type="AlphaFoldDB" id="C0QGM2"/>
<name>C0QGM2_DESAH</name>
<dbReference type="OrthoDB" id="277125at2"/>
<dbReference type="InterPro" id="IPR011008">
    <property type="entry name" value="Dimeric_a/b-barrel"/>
</dbReference>
<dbReference type="KEGG" id="dat:HRM2_03780"/>
<proteinExistence type="predicted"/>
<dbReference type="SUPFAM" id="SSF54909">
    <property type="entry name" value="Dimeric alpha+beta barrel"/>
    <property type="match status" value="1"/>
</dbReference>
<dbReference type="PROSITE" id="PS51725">
    <property type="entry name" value="ABM"/>
    <property type="match status" value="1"/>
</dbReference>
<evidence type="ECO:0000259" key="1">
    <source>
        <dbReference type="PROSITE" id="PS51725"/>
    </source>
</evidence>
<dbReference type="EMBL" id="CP001087">
    <property type="protein sequence ID" value="ACN13497.1"/>
    <property type="molecule type" value="Genomic_DNA"/>
</dbReference>
<feature type="domain" description="ABM" evidence="1">
    <location>
        <begin position="2"/>
        <end position="93"/>
    </location>
</feature>
<evidence type="ECO:0000313" key="2">
    <source>
        <dbReference type="EMBL" id="ACN13497.1"/>
    </source>
</evidence>
<reference evidence="2 3" key="1">
    <citation type="journal article" date="2009" name="Environ. Microbiol.">
        <title>Genome sequence of Desulfobacterium autotrophicum HRM2, a marine sulfate reducer oxidizing organic carbon completely to carbon dioxide.</title>
        <authorList>
            <person name="Strittmatter A.W."/>
            <person name="Liesegang H."/>
            <person name="Rabus R."/>
            <person name="Decker I."/>
            <person name="Amann J."/>
            <person name="Andres S."/>
            <person name="Henne A."/>
            <person name="Fricke W.F."/>
            <person name="Martinez-Arias R."/>
            <person name="Bartels D."/>
            <person name="Goesmann A."/>
            <person name="Krause L."/>
            <person name="Puehler A."/>
            <person name="Klenk H.P."/>
            <person name="Richter M."/>
            <person name="Schuler M."/>
            <person name="Gloeckner F.O."/>
            <person name="Meyerdierks A."/>
            <person name="Gottschalk G."/>
            <person name="Amann R."/>
        </authorList>
    </citation>
    <scope>NUCLEOTIDE SEQUENCE [LARGE SCALE GENOMIC DNA]</scope>
    <source>
        <strain evidence="3">ATCC 43914 / DSM 3382 / HRM2</strain>
    </source>
</reference>
<dbReference type="HOGENOM" id="CLU_131496_8_0_7"/>
<accession>C0QGM2</accession>
<sequence>MIIVRIILNALEDKQLELKQTLLSLIKFVGSETGCKSYSVFCDLHDKNCFCLIEEWETREDLDRHIKSHRFGVLLGTKTLLRKPLNVDIYSVSHLQGMEVIEAVRTKSRTSAD</sequence>
<protein>
    <recommendedName>
        <fullName evidence="1">ABM domain-containing protein</fullName>
    </recommendedName>
</protein>
<dbReference type="Proteomes" id="UP000000442">
    <property type="component" value="Chromosome"/>
</dbReference>
<evidence type="ECO:0000313" key="3">
    <source>
        <dbReference type="Proteomes" id="UP000000442"/>
    </source>
</evidence>
<dbReference type="Gene3D" id="3.30.70.100">
    <property type="match status" value="1"/>
</dbReference>
<dbReference type="RefSeq" id="WP_012662746.1">
    <property type="nucleotide sequence ID" value="NC_012108.1"/>
</dbReference>
<dbReference type="eggNOG" id="COG1359">
    <property type="taxonomic scope" value="Bacteria"/>
</dbReference>